<dbReference type="EMBL" id="VSRR010014713">
    <property type="protein sequence ID" value="MPC57347.1"/>
    <property type="molecule type" value="Genomic_DNA"/>
</dbReference>
<sequence>MEGVEDPKFKGFTGDWRAGEEEKVDEESSPLQLHRSRAASLTSRAYKVKGEVKGGDQECTGERTYLSHLCYTCANCIS</sequence>
<organism evidence="2 3">
    <name type="scientific">Portunus trituberculatus</name>
    <name type="common">Swimming crab</name>
    <name type="synonym">Neptunus trituberculatus</name>
    <dbReference type="NCBI Taxonomy" id="210409"/>
    <lineage>
        <taxon>Eukaryota</taxon>
        <taxon>Metazoa</taxon>
        <taxon>Ecdysozoa</taxon>
        <taxon>Arthropoda</taxon>
        <taxon>Crustacea</taxon>
        <taxon>Multicrustacea</taxon>
        <taxon>Malacostraca</taxon>
        <taxon>Eumalacostraca</taxon>
        <taxon>Eucarida</taxon>
        <taxon>Decapoda</taxon>
        <taxon>Pleocyemata</taxon>
        <taxon>Brachyura</taxon>
        <taxon>Eubrachyura</taxon>
        <taxon>Portunoidea</taxon>
        <taxon>Portunidae</taxon>
        <taxon>Portuninae</taxon>
        <taxon>Portunus</taxon>
    </lineage>
</organism>
<comment type="caution">
    <text evidence="2">The sequence shown here is derived from an EMBL/GenBank/DDBJ whole genome shotgun (WGS) entry which is preliminary data.</text>
</comment>
<evidence type="ECO:0000313" key="2">
    <source>
        <dbReference type="EMBL" id="MPC57347.1"/>
    </source>
</evidence>
<gene>
    <name evidence="2" type="ORF">E2C01_051326</name>
</gene>
<name>A0A5B7GJ98_PORTR</name>
<protein>
    <submittedName>
        <fullName evidence="2">Uncharacterized protein</fullName>
    </submittedName>
</protein>
<feature type="region of interest" description="Disordered" evidence="1">
    <location>
        <begin position="1"/>
        <end position="37"/>
    </location>
</feature>
<accession>A0A5B7GJ98</accession>
<proteinExistence type="predicted"/>
<reference evidence="2 3" key="1">
    <citation type="submission" date="2019-05" db="EMBL/GenBank/DDBJ databases">
        <title>Another draft genome of Portunus trituberculatus and its Hox gene families provides insights of decapod evolution.</title>
        <authorList>
            <person name="Jeong J.-H."/>
            <person name="Song I."/>
            <person name="Kim S."/>
            <person name="Choi T."/>
            <person name="Kim D."/>
            <person name="Ryu S."/>
            <person name="Kim W."/>
        </authorList>
    </citation>
    <scope>NUCLEOTIDE SEQUENCE [LARGE SCALE GENOMIC DNA]</scope>
    <source>
        <tissue evidence="2">Muscle</tissue>
    </source>
</reference>
<keyword evidence="3" id="KW-1185">Reference proteome</keyword>
<dbReference type="Proteomes" id="UP000324222">
    <property type="component" value="Unassembled WGS sequence"/>
</dbReference>
<evidence type="ECO:0000256" key="1">
    <source>
        <dbReference type="SAM" id="MobiDB-lite"/>
    </source>
</evidence>
<dbReference type="AlphaFoldDB" id="A0A5B7GJ98"/>
<evidence type="ECO:0000313" key="3">
    <source>
        <dbReference type="Proteomes" id="UP000324222"/>
    </source>
</evidence>